<evidence type="ECO:0000256" key="1">
    <source>
        <dbReference type="SAM" id="MobiDB-lite"/>
    </source>
</evidence>
<proteinExistence type="predicted"/>
<feature type="compositionally biased region" description="Low complexity" evidence="1">
    <location>
        <begin position="8"/>
        <end position="21"/>
    </location>
</feature>
<organism evidence="2">
    <name type="scientific">Arundo donax</name>
    <name type="common">Giant reed</name>
    <name type="synonym">Donax arundinaceus</name>
    <dbReference type="NCBI Taxonomy" id="35708"/>
    <lineage>
        <taxon>Eukaryota</taxon>
        <taxon>Viridiplantae</taxon>
        <taxon>Streptophyta</taxon>
        <taxon>Embryophyta</taxon>
        <taxon>Tracheophyta</taxon>
        <taxon>Spermatophyta</taxon>
        <taxon>Magnoliopsida</taxon>
        <taxon>Liliopsida</taxon>
        <taxon>Poales</taxon>
        <taxon>Poaceae</taxon>
        <taxon>PACMAD clade</taxon>
        <taxon>Arundinoideae</taxon>
        <taxon>Arundineae</taxon>
        <taxon>Arundo</taxon>
    </lineage>
</organism>
<dbReference type="EMBL" id="GBRH01183395">
    <property type="protein sequence ID" value="JAE14501.1"/>
    <property type="molecule type" value="Transcribed_RNA"/>
</dbReference>
<dbReference type="AlphaFoldDB" id="A0A0A9FW20"/>
<feature type="region of interest" description="Disordered" evidence="1">
    <location>
        <begin position="1"/>
        <end position="29"/>
    </location>
</feature>
<reference evidence="2" key="1">
    <citation type="submission" date="2014-09" db="EMBL/GenBank/DDBJ databases">
        <authorList>
            <person name="Magalhaes I.L.F."/>
            <person name="Oliveira U."/>
            <person name="Santos F.R."/>
            <person name="Vidigal T.H.D.A."/>
            <person name="Brescovit A.D."/>
            <person name="Santos A.J."/>
        </authorList>
    </citation>
    <scope>NUCLEOTIDE SEQUENCE</scope>
    <source>
        <tissue evidence="2">Shoot tissue taken approximately 20 cm above the soil surface</tissue>
    </source>
</reference>
<protein>
    <submittedName>
        <fullName evidence="2">Pco137126</fullName>
    </submittedName>
</protein>
<reference evidence="2" key="2">
    <citation type="journal article" date="2015" name="Data Brief">
        <title>Shoot transcriptome of the giant reed, Arundo donax.</title>
        <authorList>
            <person name="Barrero R.A."/>
            <person name="Guerrero F.D."/>
            <person name="Moolhuijzen P."/>
            <person name="Goolsby J.A."/>
            <person name="Tidwell J."/>
            <person name="Bellgard S.E."/>
            <person name="Bellgard M.I."/>
        </authorList>
    </citation>
    <scope>NUCLEOTIDE SEQUENCE</scope>
    <source>
        <tissue evidence="2">Shoot tissue taken approximately 20 cm above the soil surface</tissue>
    </source>
</reference>
<evidence type="ECO:0000313" key="2">
    <source>
        <dbReference type="EMBL" id="JAE14501.1"/>
    </source>
</evidence>
<accession>A0A0A9FW20</accession>
<name>A0A0A9FW20_ARUDO</name>
<sequence length="29" mass="2923">MASPCVISFSSSLSSVSSSSSPIGLYTLQ</sequence>